<comment type="caution">
    <text evidence="3">The sequence shown here is derived from an EMBL/GenBank/DDBJ whole genome shotgun (WGS) entry which is preliminary data.</text>
</comment>
<protein>
    <submittedName>
        <fullName evidence="3">XRE family transcriptional regulator</fullName>
    </submittedName>
</protein>
<dbReference type="InterPro" id="IPR010982">
    <property type="entry name" value="Lambda_DNA-bd_dom_sf"/>
</dbReference>
<dbReference type="OrthoDB" id="9796786at2"/>
<gene>
    <name evidence="3" type="ORF">CWE25_12860</name>
</gene>
<dbReference type="SUPFAM" id="SSF47413">
    <property type="entry name" value="lambda repressor-like DNA-binding domains"/>
    <property type="match status" value="1"/>
</dbReference>
<proteinExistence type="inferred from homology"/>
<dbReference type="AlphaFoldDB" id="A0A432XMX5"/>
<name>A0A432XMX5_9GAMM</name>
<evidence type="ECO:0000256" key="1">
    <source>
        <dbReference type="ARBA" id="ARBA00007227"/>
    </source>
</evidence>
<dbReference type="PANTHER" id="PTHR43236">
    <property type="entry name" value="ANTITOXIN HIGA1"/>
    <property type="match status" value="1"/>
</dbReference>
<dbReference type="InterPro" id="IPR052345">
    <property type="entry name" value="Rad_response_metalloprotease"/>
</dbReference>
<dbReference type="Gene3D" id="1.10.260.40">
    <property type="entry name" value="lambda repressor-like DNA-binding domains"/>
    <property type="match status" value="1"/>
</dbReference>
<comment type="similarity">
    <text evidence="1">Belongs to the short-chain fatty acyl-CoA assimilation regulator (ScfR) family.</text>
</comment>
<dbReference type="Proteomes" id="UP000287330">
    <property type="component" value="Unassembled WGS sequence"/>
</dbReference>
<dbReference type="PANTHER" id="PTHR43236:SF1">
    <property type="entry name" value="BLL7220 PROTEIN"/>
    <property type="match status" value="1"/>
</dbReference>
<dbReference type="PROSITE" id="PS50943">
    <property type="entry name" value="HTH_CROC1"/>
    <property type="match status" value="1"/>
</dbReference>
<accession>A0A432XMX5</accession>
<evidence type="ECO:0000313" key="3">
    <source>
        <dbReference type="EMBL" id="RUO50065.1"/>
    </source>
</evidence>
<dbReference type="EMBL" id="PIPV01000017">
    <property type="protein sequence ID" value="RUO50065.1"/>
    <property type="molecule type" value="Genomic_DNA"/>
</dbReference>
<dbReference type="InterPro" id="IPR001387">
    <property type="entry name" value="Cro/C1-type_HTH"/>
</dbReference>
<dbReference type="CDD" id="cd00093">
    <property type="entry name" value="HTH_XRE"/>
    <property type="match status" value="1"/>
</dbReference>
<dbReference type="Pfam" id="PF01381">
    <property type="entry name" value="HTH_3"/>
    <property type="match status" value="1"/>
</dbReference>
<dbReference type="Pfam" id="PF06114">
    <property type="entry name" value="Peptidase_M78"/>
    <property type="match status" value="1"/>
</dbReference>
<reference evidence="4" key="1">
    <citation type="journal article" date="2018" name="Front. Microbiol.">
        <title>Genome-Based Analysis Reveals the Taxonomy and Diversity of the Family Idiomarinaceae.</title>
        <authorList>
            <person name="Liu Y."/>
            <person name="Lai Q."/>
            <person name="Shao Z."/>
        </authorList>
    </citation>
    <scope>NUCLEOTIDE SEQUENCE [LARGE SCALE GENOMIC DNA]</scope>
    <source>
        <strain evidence="4">F23</strain>
    </source>
</reference>
<dbReference type="InterPro" id="IPR010359">
    <property type="entry name" value="IrrE_HExxH"/>
</dbReference>
<evidence type="ECO:0000313" key="4">
    <source>
        <dbReference type="Proteomes" id="UP000287330"/>
    </source>
</evidence>
<dbReference type="GO" id="GO:0003677">
    <property type="term" value="F:DNA binding"/>
    <property type="evidence" value="ECO:0007669"/>
    <property type="project" value="InterPro"/>
</dbReference>
<evidence type="ECO:0000259" key="2">
    <source>
        <dbReference type="PROSITE" id="PS50943"/>
    </source>
</evidence>
<organism evidence="3 4">
    <name type="scientific">Idiomarina fontislapidosi</name>
    <dbReference type="NCBI Taxonomy" id="263723"/>
    <lineage>
        <taxon>Bacteria</taxon>
        <taxon>Pseudomonadati</taxon>
        <taxon>Pseudomonadota</taxon>
        <taxon>Gammaproteobacteria</taxon>
        <taxon>Alteromonadales</taxon>
        <taxon>Idiomarinaceae</taxon>
        <taxon>Idiomarina</taxon>
    </lineage>
</organism>
<sequence length="361" mass="41692">MVKVKNEFHPDYAVPPGEILEYELELRAMSQKELSDRTGITSKHLISIIKGDSAITPQTAIKLERVLGMPVDYWLNLESQYREILARKSEQKQLERDLEWLKRVPVNEMAKRGWIDKPKDKMAVLDRVLKFFGIASVAQWDDIWPNLAVAYRQHQKHEVFPEAVSAWLRKGELESHKIQCNKFDKSGFKALLSDLRELTTKTPENFVPELQQRCANFGVAVVFVPALPKTSVSGATRWLTKDKALIQLSLRYKSNDHLWFTFFHEAGHILLHGKKEMFLEGTNGLDGKKEEEADKFAEEMLIPRAEFNAFVKARNFYADDIRRFADAIGIAPGIVVGQLQHKKLLPQNFCNELKQRYEWRG</sequence>
<feature type="domain" description="HTH cro/C1-type" evidence="2">
    <location>
        <begin position="20"/>
        <end position="74"/>
    </location>
</feature>
<dbReference type="RefSeq" id="WP_110576406.1">
    <property type="nucleotide sequence ID" value="NZ_PIPV01000017.1"/>
</dbReference>
<keyword evidence="4" id="KW-1185">Reference proteome</keyword>
<dbReference type="Gene3D" id="1.10.10.2910">
    <property type="match status" value="1"/>
</dbReference>
<dbReference type="SMART" id="SM00530">
    <property type="entry name" value="HTH_XRE"/>
    <property type="match status" value="1"/>
</dbReference>